<comment type="similarity">
    <text evidence="1">Belongs to the HIBADH-related family. NP60 subfamily.</text>
</comment>
<dbReference type="Proteomes" id="UP001437256">
    <property type="component" value="Unassembled WGS sequence"/>
</dbReference>
<organism evidence="5 6">
    <name type="scientific">Marasmius tenuissimus</name>
    <dbReference type="NCBI Taxonomy" id="585030"/>
    <lineage>
        <taxon>Eukaryota</taxon>
        <taxon>Fungi</taxon>
        <taxon>Dikarya</taxon>
        <taxon>Basidiomycota</taxon>
        <taxon>Agaricomycotina</taxon>
        <taxon>Agaricomycetes</taxon>
        <taxon>Agaricomycetidae</taxon>
        <taxon>Agaricales</taxon>
        <taxon>Marasmiineae</taxon>
        <taxon>Marasmiaceae</taxon>
        <taxon>Marasmius</taxon>
    </lineage>
</organism>
<evidence type="ECO:0000256" key="2">
    <source>
        <dbReference type="SAM" id="MobiDB-lite"/>
    </source>
</evidence>
<proteinExistence type="inferred from homology"/>
<reference evidence="5 6" key="1">
    <citation type="submission" date="2024-05" db="EMBL/GenBank/DDBJ databases">
        <title>A draft genome resource for the thread blight pathogen Marasmius tenuissimus strain MS-2.</title>
        <authorList>
            <person name="Yulfo-Soto G.E."/>
            <person name="Baruah I.K."/>
            <person name="Amoako-Attah I."/>
            <person name="Bukari Y."/>
            <person name="Meinhardt L.W."/>
            <person name="Bailey B.A."/>
            <person name="Cohen S.P."/>
        </authorList>
    </citation>
    <scope>NUCLEOTIDE SEQUENCE [LARGE SCALE GENOMIC DNA]</scope>
    <source>
        <strain evidence="5 6">MS-2</strain>
    </source>
</reference>
<evidence type="ECO:0008006" key="7">
    <source>
        <dbReference type="Google" id="ProtNLM"/>
    </source>
</evidence>
<name>A0ABR3A4X2_9AGAR</name>
<evidence type="ECO:0000259" key="3">
    <source>
        <dbReference type="Pfam" id="PF03446"/>
    </source>
</evidence>
<dbReference type="Gene3D" id="3.40.50.720">
    <property type="entry name" value="NAD(P)-binding Rossmann-like Domain"/>
    <property type="match status" value="1"/>
</dbReference>
<feature type="region of interest" description="Disordered" evidence="2">
    <location>
        <begin position="335"/>
        <end position="370"/>
    </location>
</feature>
<keyword evidence="6" id="KW-1185">Reference proteome</keyword>
<dbReference type="PANTHER" id="PTHR43580:SF8">
    <property type="entry name" value="6-PHOSPHOGLUCONATE DEHYDROGENASE NADP-BINDING DOMAIN-CONTAINING PROTEIN-RELATED"/>
    <property type="match status" value="1"/>
</dbReference>
<dbReference type="PANTHER" id="PTHR43580">
    <property type="entry name" value="OXIDOREDUCTASE GLYR1-RELATED"/>
    <property type="match status" value="1"/>
</dbReference>
<evidence type="ECO:0000313" key="5">
    <source>
        <dbReference type="EMBL" id="KAL0068605.1"/>
    </source>
</evidence>
<dbReference type="InterPro" id="IPR036291">
    <property type="entry name" value="NAD(P)-bd_dom_sf"/>
</dbReference>
<evidence type="ECO:0000256" key="1">
    <source>
        <dbReference type="ARBA" id="ARBA00007598"/>
    </source>
</evidence>
<feature type="domain" description="3-hydroxyisobutyrate dehydrogenase-like NAD-binding" evidence="4">
    <location>
        <begin position="204"/>
        <end position="309"/>
    </location>
</feature>
<dbReference type="InterPro" id="IPR051265">
    <property type="entry name" value="HIBADH-related_NP60_sf"/>
</dbReference>
<dbReference type="SUPFAM" id="SSF48179">
    <property type="entry name" value="6-phosphogluconate dehydrogenase C-terminal domain-like"/>
    <property type="match status" value="1"/>
</dbReference>
<dbReference type="Gene3D" id="1.10.1040.10">
    <property type="entry name" value="N-(1-d-carboxylethyl)-l-norvaline Dehydrogenase, domain 2"/>
    <property type="match status" value="1"/>
</dbReference>
<accession>A0ABR3A4X2</accession>
<evidence type="ECO:0000259" key="4">
    <source>
        <dbReference type="Pfam" id="PF14833"/>
    </source>
</evidence>
<gene>
    <name evidence="5" type="ORF">AAF712_004320</name>
</gene>
<dbReference type="Pfam" id="PF14833">
    <property type="entry name" value="NAD_binding_11"/>
    <property type="match status" value="1"/>
</dbReference>
<sequence length="370" mass="39959">MSSLLQADVPYSRPATPGAHASQVGFVGLGAMGYFMARNLATRRPQAAATPNPPLMVWNRSKEKAEKLAKEVGEDRVQIAQSLEQVAVECDIIICCLANDAIVKSTYEIFAQALKQHPPSKHKIFIESSTIFPTLAGELDTLISGIPHTNLLTCPVFGTPAVAEQAQLLIILGGEYRSKKEAAYLLVPAIGRKAIDLGENLEKGPTFKLIGNSMILGTLEVLSEAYTLGEKAGINSELIHNLVQGSRNPPSTWRISQDDFDGTVGFAINGGIKDASHIRRLTAELNAPMPLIDVAHQHLITARAINTAKQQEGKPAFETLDWSSMVAGPRVAAGLDPFDSKKVGLVPVPPSVKSTHEQKHNFEPRPEPED</sequence>
<dbReference type="SUPFAM" id="SSF51735">
    <property type="entry name" value="NAD(P)-binding Rossmann-fold domains"/>
    <property type="match status" value="1"/>
</dbReference>
<dbReference type="EMBL" id="JBBXMP010000017">
    <property type="protein sequence ID" value="KAL0068605.1"/>
    <property type="molecule type" value="Genomic_DNA"/>
</dbReference>
<feature type="compositionally biased region" description="Basic and acidic residues" evidence="2">
    <location>
        <begin position="354"/>
        <end position="370"/>
    </location>
</feature>
<dbReference type="InterPro" id="IPR002204">
    <property type="entry name" value="3-OH-isobutyrate_DH-rel_CS"/>
</dbReference>
<dbReference type="PROSITE" id="PS00895">
    <property type="entry name" value="3_HYDROXYISOBUT_DH"/>
    <property type="match status" value="1"/>
</dbReference>
<feature type="domain" description="6-phosphogluconate dehydrogenase NADP-binding" evidence="3">
    <location>
        <begin position="23"/>
        <end position="186"/>
    </location>
</feature>
<dbReference type="InterPro" id="IPR006115">
    <property type="entry name" value="6PGDH_NADP-bd"/>
</dbReference>
<comment type="caution">
    <text evidence="5">The sequence shown here is derived from an EMBL/GenBank/DDBJ whole genome shotgun (WGS) entry which is preliminary data.</text>
</comment>
<dbReference type="InterPro" id="IPR029154">
    <property type="entry name" value="HIBADH-like_NADP-bd"/>
</dbReference>
<dbReference type="InterPro" id="IPR008927">
    <property type="entry name" value="6-PGluconate_DH-like_C_sf"/>
</dbReference>
<dbReference type="Pfam" id="PF03446">
    <property type="entry name" value="NAD_binding_2"/>
    <property type="match status" value="1"/>
</dbReference>
<dbReference type="InterPro" id="IPR013328">
    <property type="entry name" value="6PGD_dom2"/>
</dbReference>
<protein>
    <recommendedName>
        <fullName evidence="7">NAD(P)-binding protein</fullName>
    </recommendedName>
</protein>
<evidence type="ECO:0000313" key="6">
    <source>
        <dbReference type="Proteomes" id="UP001437256"/>
    </source>
</evidence>